<evidence type="ECO:0000256" key="1">
    <source>
        <dbReference type="SAM" id="MobiDB-lite"/>
    </source>
</evidence>
<feature type="compositionally biased region" description="Basic and acidic residues" evidence="1">
    <location>
        <begin position="35"/>
        <end position="49"/>
    </location>
</feature>
<dbReference type="KEGG" id="atx:GCD22_01629"/>
<proteinExistence type="predicted"/>
<feature type="compositionally biased region" description="Basic residues" evidence="1">
    <location>
        <begin position="50"/>
        <end position="59"/>
    </location>
</feature>
<dbReference type="EMBL" id="CP045571">
    <property type="protein sequence ID" value="QFX95934.1"/>
    <property type="molecule type" value="Genomic_DNA"/>
</dbReference>
<dbReference type="AlphaFoldDB" id="A0A5P9XQR1"/>
<dbReference type="Proteomes" id="UP000363590">
    <property type="component" value="Chromosome"/>
</dbReference>
<evidence type="ECO:0000313" key="2">
    <source>
        <dbReference type="EMBL" id="QFX95934.1"/>
    </source>
</evidence>
<name>A0A5P9XQR1_ACITH</name>
<feature type="region of interest" description="Disordered" evidence="1">
    <location>
        <begin position="33"/>
        <end position="59"/>
    </location>
</feature>
<evidence type="ECO:0000313" key="3">
    <source>
        <dbReference type="Proteomes" id="UP000363590"/>
    </source>
</evidence>
<protein>
    <submittedName>
        <fullName evidence="2">Uncharacterized protein</fullName>
    </submittedName>
</protein>
<organism evidence="2 3">
    <name type="scientific">Acidithiobacillus thiooxidans ATCC 19377</name>
    <dbReference type="NCBI Taxonomy" id="637390"/>
    <lineage>
        <taxon>Bacteria</taxon>
        <taxon>Pseudomonadati</taxon>
        <taxon>Pseudomonadota</taxon>
        <taxon>Acidithiobacillia</taxon>
        <taxon>Acidithiobacillales</taxon>
        <taxon>Acidithiobacillaceae</taxon>
        <taxon>Acidithiobacillus</taxon>
    </lineage>
</organism>
<reference evidence="2 3" key="1">
    <citation type="submission" date="2019-10" db="EMBL/GenBank/DDBJ databases">
        <authorList>
            <person name="Wang R."/>
        </authorList>
    </citation>
    <scope>NUCLEOTIDE SEQUENCE [LARGE SCALE GENOMIC DNA]</scope>
    <source>
        <strain evidence="2 3">ATCC 19377</strain>
    </source>
</reference>
<accession>A0A5P9XQR1</accession>
<sequence length="59" mass="7384">MTKKHPEGMRHKPRFWYPRDLNIPDYTHGEQAIYQERDDNIKVDSETERRQRRKRRYPG</sequence>
<gene>
    <name evidence="2" type="ORF">GCD22_01629</name>
</gene>